<dbReference type="Proteomes" id="UP001186974">
    <property type="component" value="Unassembled WGS sequence"/>
</dbReference>
<reference evidence="1" key="1">
    <citation type="submission" date="2024-09" db="EMBL/GenBank/DDBJ databases">
        <title>Black Yeasts Isolated from many extreme environments.</title>
        <authorList>
            <person name="Coleine C."/>
            <person name="Stajich J.E."/>
            <person name="Selbmann L."/>
        </authorList>
    </citation>
    <scope>NUCLEOTIDE SEQUENCE</scope>
    <source>
        <strain evidence="1">CCFEE 5737</strain>
    </source>
</reference>
<name>A0ACC3DGL3_9PEZI</name>
<proteinExistence type="predicted"/>
<dbReference type="EMBL" id="JAWDJW010004764">
    <property type="protein sequence ID" value="KAK3072078.1"/>
    <property type="molecule type" value="Genomic_DNA"/>
</dbReference>
<evidence type="ECO:0000313" key="2">
    <source>
        <dbReference type="Proteomes" id="UP001186974"/>
    </source>
</evidence>
<sequence>MCTGEQRTELYCGYCNKVMVLAKFSKVQRKSPDNAKCIICVEEQKAAEPDYNGAAVNSDDSNGDNDDDVDDDGCDSDNTLDYGDVTTNADKKPEPEQTEKGREVEEEEEAEDDDANKSDPWANARSANDEDDSPNDSDSD</sequence>
<keyword evidence="2" id="KW-1185">Reference proteome</keyword>
<organism evidence="1 2">
    <name type="scientific">Coniosporium uncinatum</name>
    <dbReference type="NCBI Taxonomy" id="93489"/>
    <lineage>
        <taxon>Eukaryota</taxon>
        <taxon>Fungi</taxon>
        <taxon>Dikarya</taxon>
        <taxon>Ascomycota</taxon>
        <taxon>Pezizomycotina</taxon>
        <taxon>Dothideomycetes</taxon>
        <taxon>Dothideomycetes incertae sedis</taxon>
        <taxon>Coniosporium</taxon>
    </lineage>
</organism>
<evidence type="ECO:0000313" key="1">
    <source>
        <dbReference type="EMBL" id="KAK3072078.1"/>
    </source>
</evidence>
<protein>
    <submittedName>
        <fullName evidence="1">Uncharacterized protein</fullName>
    </submittedName>
</protein>
<gene>
    <name evidence="1" type="ORF">LTS18_014712</name>
</gene>
<accession>A0ACC3DGL3</accession>
<comment type="caution">
    <text evidence="1">The sequence shown here is derived from an EMBL/GenBank/DDBJ whole genome shotgun (WGS) entry which is preliminary data.</text>
</comment>